<dbReference type="GO" id="GO:0008270">
    <property type="term" value="F:zinc ion binding"/>
    <property type="evidence" value="ECO:0007669"/>
    <property type="project" value="UniProtKB-KW"/>
</dbReference>
<dbReference type="GeneTree" id="ENSGT00940000158395"/>
<organism evidence="7 8">
    <name type="scientific">Ciona savignyi</name>
    <name type="common">Pacific transparent sea squirt</name>
    <dbReference type="NCBI Taxonomy" id="51511"/>
    <lineage>
        <taxon>Eukaryota</taxon>
        <taxon>Metazoa</taxon>
        <taxon>Chordata</taxon>
        <taxon>Tunicata</taxon>
        <taxon>Ascidiacea</taxon>
        <taxon>Phlebobranchia</taxon>
        <taxon>Cionidae</taxon>
        <taxon>Ciona</taxon>
    </lineage>
</organism>
<dbReference type="GO" id="GO:0000122">
    <property type="term" value="P:negative regulation of transcription by RNA polymerase II"/>
    <property type="evidence" value="ECO:0007669"/>
    <property type="project" value="TreeGrafter"/>
</dbReference>
<dbReference type="PROSITE" id="PS00518">
    <property type="entry name" value="ZF_RING_1"/>
    <property type="match status" value="1"/>
</dbReference>
<keyword evidence="1" id="KW-0479">Metal-binding</keyword>
<proteinExistence type="predicted"/>
<dbReference type="PANTHER" id="PTHR10825">
    <property type="entry name" value="RING FINGER DOMAIN-CONTAINING, POLYCOMB GROUP COMPONENT"/>
    <property type="match status" value="1"/>
</dbReference>
<dbReference type="Gene3D" id="3.30.40.10">
    <property type="entry name" value="Zinc/RING finger domain, C3HC4 (zinc finger)"/>
    <property type="match status" value="1"/>
</dbReference>
<dbReference type="Pfam" id="PF00097">
    <property type="entry name" value="zf-C3HC4"/>
    <property type="match status" value="1"/>
</dbReference>
<dbReference type="FunFam" id="3.30.40.10:FF:000033">
    <property type="entry name" value="Polycomb group RING finger protein 3"/>
    <property type="match status" value="1"/>
</dbReference>
<dbReference type="PROSITE" id="PS50089">
    <property type="entry name" value="ZF_RING_2"/>
    <property type="match status" value="1"/>
</dbReference>
<dbReference type="OMA" id="CKICCGY"/>
<dbReference type="InterPro" id="IPR001841">
    <property type="entry name" value="Znf_RING"/>
</dbReference>
<dbReference type="SUPFAM" id="SSF57850">
    <property type="entry name" value="RING/U-box"/>
    <property type="match status" value="1"/>
</dbReference>
<dbReference type="Proteomes" id="UP000007875">
    <property type="component" value="Unassembled WGS sequence"/>
</dbReference>
<dbReference type="Gene3D" id="3.10.20.90">
    <property type="entry name" value="Phosphatidylinositol 3-kinase Catalytic Subunit, Chain A, domain 1"/>
    <property type="match status" value="1"/>
</dbReference>
<reference evidence="8" key="1">
    <citation type="submission" date="2003-08" db="EMBL/GenBank/DDBJ databases">
        <authorList>
            <person name="Birren B."/>
            <person name="Nusbaum C."/>
            <person name="Abebe A."/>
            <person name="Abouelleil A."/>
            <person name="Adekoya E."/>
            <person name="Ait-zahra M."/>
            <person name="Allen N."/>
            <person name="Allen T."/>
            <person name="An P."/>
            <person name="Anderson M."/>
            <person name="Anderson S."/>
            <person name="Arachchi H."/>
            <person name="Armbruster J."/>
            <person name="Bachantsang P."/>
            <person name="Baldwin J."/>
            <person name="Barry A."/>
            <person name="Bayul T."/>
            <person name="Blitshsteyn B."/>
            <person name="Bloom T."/>
            <person name="Blye J."/>
            <person name="Boguslavskiy L."/>
            <person name="Borowsky M."/>
            <person name="Boukhgalter B."/>
            <person name="Brunache A."/>
            <person name="Butler J."/>
            <person name="Calixte N."/>
            <person name="Calvo S."/>
            <person name="Camarata J."/>
            <person name="Campo K."/>
            <person name="Chang J."/>
            <person name="Cheshatsang Y."/>
            <person name="Citroen M."/>
            <person name="Collymore A."/>
            <person name="Considine T."/>
            <person name="Cook A."/>
            <person name="Cooke P."/>
            <person name="Corum B."/>
            <person name="Cuomo C."/>
            <person name="David R."/>
            <person name="Dawoe T."/>
            <person name="Degray S."/>
            <person name="Dodge S."/>
            <person name="Dooley K."/>
            <person name="Dorje P."/>
            <person name="Dorjee K."/>
            <person name="Dorris L."/>
            <person name="Duffey N."/>
            <person name="Dupes A."/>
            <person name="Elkins T."/>
            <person name="Engels R."/>
            <person name="Erickson J."/>
            <person name="Farina A."/>
            <person name="Faro S."/>
            <person name="Ferreira P."/>
            <person name="Fischer H."/>
            <person name="Fitzgerald M."/>
            <person name="Foley K."/>
            <person name="Gage D."/>
            <person name="Galagan J."/>
            <person name="Gearin G."/>
            <person name="Gnerre S."/>
            <person name="Gnirke A."/>
            <person name="Goyette A."/>
            <person name="Graham J."/>
            <person name="Grandbois E."/>
            <person name="Gyaltsen K."/>
            <person name="Hafez N."/>
            <person name="Hagopian D."/>
            <person name="Hagos B."/>
            <person name="Hall J."/>
            <person name="Hatcher B."/>
            <person name="Heller A."/>
            <person name="Higgins H."/>
            <person name="Honan T."/>
            <person name="Horn A."/>
            <person name="Houde N."/>
            <person name="Hughes L."/>
            <person name="Hulme W."/>
            <person name="Husby E."/>
            <person name="Iliev I."/>
            <person name="Jaffe D."/>
            <person name="Jones C."/>
            <person name="Kamal M."/>
            <person name="Kamat A."/>
            <person name="Kamvysselis M."/>
            <person name="Karlsson E."/>
            <person name="Kells C."/>
            <person name="Kieu A."/>
            <person name="Kisner P."/>
            <person name="Kodira C."/>
            <person name="Kulbokas E."/>
            <person name="Labutti K."/>
            <person name="Lama D."/>
            <person name="Landers T."/>
            <person name="Leger J."/>
            <person name="Levine S."/>
            <person name="Lewis D."/>
            <person name="Lewis T."/>
            <person name="Lindblad-toh K."/>
            <person name="Liu X."/>
            <person name="Lokyitsang T."/>
            <person name="Lokyitsang Y."/>
            <person name="Lucien O."/>
            <person name="Lui A."/>
            <person name="Ma L.J."/>
            <person name="Mabbitt R."/>
            <person name="Macdonald J."/>
            <person name="Maclean C."/>
            <person name="Major J."/>
            <person name="Manning J."/>
            <person name="Marabella R."/>
            <person name="Maru K."/>
            <person name="Matthews C."/>
            <person name="Mauceli E."/>
            <person name="Mccarthy M."/>
            <person name="Mcdonough S."/>
            <person name="Mcghee T."/>
            <person name="Meldrim J."/>
            <person name="Meneus L."/>
            <person name="Mesirov J."/>
            <person name="Mihalev A."/>
            <person name="Mihova T."/>
            <person name="Mikkelsen T."/>
            <person name="Mlenga V."/>
            <person name="Moru K."/>
            <person name="Mozes J."/>
            <person name="Mulrain L."/>
            <person name="Munson G."/>
            <person name="Naylor J."/>
            <person name="Newes C."/>
            <person name="Nguyen C."/>
            <person name="Nguyen N."/>
            <person name="Nguyen T."/>
            <person name="Nicol R."/>
            <person name="Nielsen C."/>
            <person name="Nizzari M."/>
            <person name="Norbu C."/>
            <person name="Norbu N."/>
            <person name="O'donnell P."/>
            <person name="Okoawo O."/>
            <person name="O'leary S."/>
            <person name="Omotosho B."/>
            <person name="O'neill K."/>
            <person name="Osman S."/>
            <person name="Parker S."/>
            <person name="Perrin D."/>
            <person name="Phunkhang P."/>
            <person name="Piqani B."/>
            <person name="Purcell S."/>
            <person name="Rachupka T."/>
            <person name="Ramasamy U."/>
            <person name="Rameau R."/>
            <person name="Ray V."/>
            <person name="Raymond C."/>
            <person name="Retta R."/>
            <person name="Richardson S."/>
            <person name="Rise C."/>
            <person name="Rodriguez J."/>
            <person name="Rogers J."/>
            <person name="Rogov P."/>
            <person name="Rutman M."/>
            <person name="Schupbach R."/>
            <person name="Seaman C."/>
            <person name="Settipalli S."/>
            <person name="Sharpe T."/>
            <person name="Sheridan J."/>
            <person name="Sherpa N."/>
            <person name="Shi J."/>
            <person name="Smirnov S."/>
            <person name="Smith C."/>
            <person name="Sougnez C."/>
            <person name="Spencer B."/>
            <person name="Stalker J."/>
            <person name="Stange-thomann N."/>
            <person name="Stavropoulos S."/>
            <person name="Stetson K."/>
            <person name="Stone C."/>
            <person name="Stone S."/>
            <person name="Stubbs M."/>
            <person name="Talamas J."/>
            <person name="Tchuinga P."/>
            <person name="Tenzing P."/>
            <person name="Tesfaye S."/>
            <person name="Theodore J."/>
            <person name="Thoulutsang Y."/>
            <person name="Topham K."/>
            <person name="Towey S."/>
            <person name="Tsamla T."/>
            <person name="Tsomo N."/>
            <person name="Vallee D."/>
            <person name="Vassiliev H."/>
            <person name="Venkataraman V."/>
            <person name="Vinson J."/>
            <person name="Vo A."/>
            <person name="Wade C."/>
            <person name="Wang S."/>
            <person name="Wangchuk T."/>
            <person name="Wangdi T."/>
            <person name="Whittaker C."/>
            <person name="Wilkinson J."/>
            <person name="Wu Y."/>
            <person name="Wyman D."/>
            <person name="Yadav S."/>
            <person name="Yang S."/>
            <person name="Yang X."/>
            <person name="Yeager S."/>
            <person name="Yee E."/>
            <person name="Young G."/>
            <person name="Zainoun J."/>
            <person name="Zembeck L."/>
            <person name="Zimmer A."/>
            <person name="Zody M."/>
            <person name="Lander E."/>
        </authorList>
    </citation>
    <scope>NUCLEOTIDE SEQUENCE [LARGE SCALE GENOMIC DNA]</scope>
</reference>
<reference evidence="7" key="2">
    <citation type="submission" date="2025-08" db="UniProtKB">
        <authorList>
            <consortium name="Ensembl"/>
        </authorList>
    </citation>
    <scope>IDENTIFICATION</scope>
</reference>
<dbReference type="InterPro" id="IPR018957">
    <property type="entry name" value="Znf_C3HC4_RING-type"/>
</dbReference>
<protein>
    <recommendedName>
        <fullName evidence="4">Polycomb group RING finger protein 1</fullName>
    </recommendedName>
</protein>
<dbReference type="SMART" id="SM00184">
    <property type="entry name" value="RING"/>
    <property type="match status" value="1"/>
</dbReference>
<dbReference type="STRING" id="51511.ENSCSAVP00000011220"/>
<dbReference type="AlphaFoldDB" id="H2Z0V8"/>
<evidence type="ECO:0000256" key="4">
    <source>
        <dbReference type="ARBA" id="ARBA00040075"/>
    </source>
</evidence>
<keyword evidence="3" id="KW-0862">Zinc</keyword>
<dbReference type="GO" id="GO:0035102">
    <property type="term" value="C:PRC1 complex"/>
    <property type="evidence" value="ECO:0007669"/>
    <property type="project" value="TreeGrafter"/>
</dbReference>
<evidence type="ECO:0000256" key="3">
    <source>
        <dbReference type="ARBA" id="ARBA00022833"/>
    </source>
</evidence>
<sequence length="253" mass="28614">MLSISMDYIKFGKHLQKTAEKLSIKTSVVSKTLFYELKLNSLSSSSNQENQNIIKEKETDAMKVKLADLNVHICCKICCGYLVDATTITECLHSFCKSCITKHLAVYMSCPVCNVSLTNSNLLTSVKPDIVLQDIVDKLLPGLQTCERQSFVEFSKEDNSPKPITQFCNYKMITVYLDWVGSELCSIPVKDLECNFIRTSNKATISHFAQFVMDKLARDPRNERCEIMCGGVTLPTIFTLEMLIENNLDFETK</sequence>
<dbReference type="eggNOG" id="KOG2660">
    <property type="taxonomic scope" value="Eukaryota"/>
</dbReference>
<dbReference type="InterPro" id="IPR013083">
    <property type="entry name" value="Znf_RING/FYVE/PHD"/>
</dbReference>
<dbReference type="PANTHER" id="PTHR10825:SF29">
    <property type="entry name" value="POLYCOMB GROUP RING FINGER PROTEIN 1"/>
    <property type="match status" value="1"/>
</dbReference>
<feature type="domain" description="RING-type" evidence="6">
    <location>
        <begin position="75"/>
        <end position="114"/>
    </location>
</feature>
<dbReference type="InParanoid" id="H2Z0V8"/>
<dbReference type="Ensembl" id="ENSCSAVT00000011351.1">
    <property type="protein sequence ID" value="ENSCSAVP00000011220.1"/>
    <property type="gene ID" value="ENSCSAVG00000006564.1"/>
</dbReference>
<keyword evidence="8" id="KW-1185">Reference proteome</keyword>
<evidence type="ECO:0000259" key="6">
    <source>
        <dbReference type="PROSITE" id="PS50089"/>
    </source>
</evidence>
<dbReference type="HOGENOM" id="CLU_090521_0_0_1"/>
<evidence type="ECO:0000256" key="2">
    <source>
        <dbReference type="ARBA" id="ARBA00022771"/>
    </source>
</evidence>
<accession>H2Z0V8</accession>
<evidence type="ECO:0000256" key="1">
    <source>
        <dbReference type="ARBA" id="ARBA00022723"/>
    </source>
</evidence>
<dbReference type="InterPro" id="IPR017907">
    <property type="entry name" value="Znf_RING_CS"/>
</dbReference>
<evidence type="ECO:0000256" key="5">
    <source>
        <dbReference type="PROSITE-ProRule" id="PRU00175"/>
    </source>
</evidence>
<dbReference type="GO" id="GO:1990841">
    <property type="term" value="F:promoter-specific chromatin binding"/>
    <property type="evidence" value="ECO:0007669"/>
    <property type="project" value="TreeGrafter"/>
</dbReference>
<evidence type="ECO:0000313" key="8">
    <source>
        <dbReference type="Proteomes" id="UP000007875"/>
    </source>
</evidence>
<keyword evidence="2 5" id="KW-0863">Zinc-finger</keyword>
<evidence type="ECO:0000313" key="7">
    <source>
        <dbReference type="Ensembl" id="ENSCSAVP00000011220.1"/>
    </source>
</evidence>
<reference evidence="7" key="3">
    <citation type="submission" date="2025-09" db="UniProtKB">
        <authorList>
            <consortium name="Ensembl"/>
        </authorList>
    </citation>
    <scope>IDENTIFICATION</scope>
</reference>
<name>H2Z0V8_CIOSA</name>